<feature type="transmembrane region" description="Helical" evidence="1">
    <location>
        <begin position="67"/>
        <end position="85"/>
    </location>
</feature>
<keyword evidence="1" id="KW-0812">Transmembrane</keyword>
<comment type="caution">
    <text evidence="2">The sequence shown here is derived from an EMBL/GenBank/DDBJ whole genome shotgun (WGS) entry which is preliminary data.</text>
</comment>
<gene>
    <name evidence="2" type="primary">spoIIIAD</name>
    <name evidence="2" type="ORF">H9747_09460</name>
</gene>
<dbReference type="Pfam" id="PF06686">
    <property type="entry name" value="SpoIIIAC"/>
    <property type="match status" value="2"/>
</dbReference>
<proteinExistence type="predicted"/>
<sequence length="128" mass="14236">MEVVRIVMLGMTGVLLGLFLKGTRPEYSVYMSLAAGVLIFFYMTDKLSYLFSSVMKIQDYLPLDVEYLSTLLKIIGITYIGQFSSGICKDAGYGSIGAQIEIFAKFYIMVLSMPVLLALMETIHGFLS</sequence>
<evidence type="ECO:0000256" key="1">
    <source>
        <dbReference type="SAM" id="Phobius"/>
    </source>
</evidence>
<dbReference type="Proteomes" id="UP000886814">
    <property type="component" value="Unassembled WGS sequence"/>
</dbReference>
<reference evidence="2" key="2">
    <citation type="submission" date="2021-04" db="EMBL/GenBank/DDBJ databases">
        <authorList>
            <person name="Gilroy R."/>
        </authorList>
    </citation>
    <scope>NUCLEOTIDE SEQUENCE</scope>
    <source>
        <strain evidence="2">CHK195-9823</strain>
    </source>
</reference>
<dbReference type="AlphaFoldDB" id="A0A9D1PFB4"/>
<feature type="transmembrane region" description="Helical" evidence="1">
    <location>
        <begin position="6"/>
        <end position="22"/>
    </location>
</feature>
<dbReference type="EMBL" id="DXIQ01000059">
    <property type="protein sequence ID" value="HIV39203.1"/>
    <property type="molecule type" value="Genomic_DNA"/>
</dbReference>
<evidence type="ECO:0000313" key="3">
    <source>
        <dbReference type="Proteomes" id="UP000886814"/>
    </source>
</evidence>
<organism evidence="2 3">
    <name type="scientific">Candidatus Blautia stercorigallinarum</name>
    <dbReference type="NCBI Taxonomy" id="2838501"/>
    <lineage>
        <taxon>Bacteria</taxon>
        <taxon>Bacillati</taxon>
        <taxon>Bacillota</taxon>
        <taxon>Clostridia</taxon>
        <taxon>Lachnospirales</taxon>
        <taxon>Lachnospiraceae</taxon>
        <taxon>Blautia</taxon>
    </lineage>
</organism>
<keyword evidence="1" id="KW-1133">Transmembrane helix</keyword>
<accession>A0A9D1PFB4</accession>
<evidence type="ECO:0000313" key="2">
    <source>
        <dbReference type="EMBL" id="HIV39203.1"/>
    </source>
</evidence>
<reference evidence="2" key="1">
    <citation type="journal article" date="2021" name="PeerJ">
        <title>Extensive microbial diversity within the chicken gut microbiome revealed by metagenomics and culture.</title>
        <authorList>
            <person name="Gilroy R."/>
            <person name="Ravi A."/>
            <person name="Getino M."/>
            <person name="Pursley I."/>
            <person name="Horton D.L."/>
            <person name="Alikhan N.F."/>
            <person name="Baker D."/>
            <person name="Gharbi K."/>
            <person name="Hall N."/>
            <person name="Watson M."/>
            <person name="Adriaenssens E.M."/>
            <person name="Foster-Nyarko E."/>
            <person name="Jarju S."/>
            <person name="Secka A."/>
            <person name="Antonio M."/>
            <person name="Oren A."/>
            <person name="Chaudhuri R.R."/>
            <person name="La Ragione R."/>
            <person name="Hildebrand F."/>
            <person name="Pallen M.J."/>
        </authorList>
    </citation>
    <scope>NUCLEOTIDE SEQUENCE</scope>
    <source>
        <strain evidence="2">CHK195-9823</strain>
    </source>
</reference>
<dbReference type="NCBIfam" id="TIGR02849">
    <property type="entry name" value="spore_III_AD"/>
    <property type="match status" value="1"/>
</dbReference>
<feature type="transmembrane region" description="Helical" evidence="1">
    <location>
        <begin position="106"/>
        <end position="127"/>
    </location>
</feature>
<protein>
    <submittedName>
        <fullName evidence="2">Stage III sporulation protein AD</fullName>
    </submittedName>
</protein>
<keyword evidence="1" id="KW-0472">Membrane</keyword>
<feature type="transmembrane region" description="Helical" evidence="1">
    <location>
        <begin position="29"/>
        <end position="47"/>
    </location>
</feature>
<dbReference type="InterPro" id="IPR014211">
    <property type="entry name" value="Spore_III_AD"/>
</dbReference>
<name>A0A9D1PFB4_9FIRM</name>
<dbReference type="InterPro" id="IPR025664">
    <property type="entry name" value="Spore_III_AC/AD"/>
</dbReference>